<protein>
    <submittedName>
        <fullName evidence="3">Heparan-alpha-glucosaminide N-acetyltransferase domain-containing protein</fullName>
    </submittedName>
</protein>
<dbReference type="Proteomes" id="UP001139000">
    <property type="component" value="Unassembled WGS sequence"/>
</dbReference>
<dbReference type="AlphaFoldDB" id="A0A9X1PKA8"/>
<feature type="transmembrane region" description="Helical" evidence="1">
    <location>
        <begin position="104"/>
        <end position="125"/>
    </location>
</feature>
<keyword evidence="1" id="KW-0812">Transmembrane</keyword>
<evidence type="ECO:0000313" key="4">
    <source>
        <dbReference type="Proteomes" id="UP001139000"/>
    </source>
</evidence>
<dbReference type="EMBL" id="JAJTTC010000001">
    <property type="protein sequence ID" value="MCF0061774.1"/>
    <property type="molecule type" value="Genomic_DNA"/>
</dbReference>
<dbReference type="InterPro" id="IPR012429">
    <property type="entry name" value="HGSNAT_cat"/>
</dbReference>
<gene>
    <name evidence="3" type="ORF">LXM26_09730</name>
</gene>
<feature type="transmembrane region" description="Helical" evidence="1">
    <location>
        <begin position="287"/>
        <end position="305"/>
    </location>
</feature>
<keyword evidence="4" id="KW-1185">Reference proteome</keyword>
<feature type="transmembrane region" description="Helical" evidence="1">
    <location>
        <begin position="209"/>
        <end position="227"/>
    </location>
</feature>
<feature type="transmembrane region" description="Helical" evidence="1">
    <location>
        <begin position="131"/>
        <end position="153"/>
    </location>
</feature>
<feature type="transmembrane region" description="Helical" evidence="1">
    <location>
        <begin position="67"/>
        <end position="92"/>
    </location>
</feature>
<feature type="transmembrane region" description="Helical" evidence="1">
    <location>
        <begin position="325"/>
        <end position="347"/>
    </location>
</feature>
<reference evidence="3" key="1">
    <citation type="submission" date="2021-12" db="EMBL/GenBank/DDBJ databases">
        <title>Novel species in genus Dyadobacter.</title>
        <authorList>
            <person name="Ma C."/>
        </authorList>
    </citation>
    <scope>NUCLEOTIDE SEQUENCE</scope>
    <source>
        <strain evidence="3">LJ419</strain>
    </source>
</reference>
<feature type="domain" description="Heparan-alpha-glucosaminide N-acetyltransferase catalytic" evidence="2">
    <location>
        <begin position="23"/>
        <end position="233"/>
    </location>
</feature>
<dbReference type="PANTHER" id="PTHR40407:SF1">
    <property type="entry name" value="HEPARAN-ALPHA-GLUCOSAMINIDE N-ACETYLTRANSFERASE CATALYTIC DOMAIN-CONTAINING PROTEIN"/>
    <property type="match status" value="1"/>
</dbReference>
<dbReference type="PANTHER" id="PTHR40407">
    <property type="entry name" value="MEMBRANE PROTEIN-LIKE PROTEIN"/>
    <property type="match status" value="1"/>
</dbReference>
<sequence>MSTISKSAYPINNQEPLALKSKRIYAIDLLRGIVMIVMALDHVRDYFHVDAFFYSPTDLTQTNVALFFTRLITHFCAPIFIFLAGISACLYGAKRSRKQLSFFLLIRGIWLILAECFIVTFEWTFNPSYPYFNLAVIWVTGVSMVFMSAIIYLNKKVISVVGILLIAGHNLLDNVNVPGGGFGSFLWALIHEPGYFTFGNFSFSVRYALLPWLGIMATGYAVGNLYLSNYHSAKRRATFIYVGLGAMVLFVILRCNNWYGDAAHWSLQKSGLLSLLSFLNVSKYPPSLLYALMTLGPALTFLALIEKPSGKWSSVVSVFGRVPMFYYLAHLYLIHMMAMGAAVLSGYEWADMILTTSVNNAIALKGYGFNLPIVYIIWIAVVLILYPICKKFDQYKRANQSTKWWLSYW</sequence>
<evidence type="ECO:0000259" key="2">
    <source>
        <dbReference type="Pfam" id="PF07786"/>
    </source>
</evidence>
<name>A0A9X1PKA8_9BACT</name>
<dbReference type="Pfam" id="PF07786">
    <property type="entry name" value="HGSNAT_cat"/>
    <property type="match status" value="1"/>
</dbReference>
<keyword evidence="1" id="KW-1133">Transmembrane helix</keyword>
<feature type="transmembrane region" description="Helical" evidence="1">
    <location>
        <begin position="367"/>
        <end position="389"/>
    </location>
</feature>
<accession>A0A9X1PKA8</accession>
<comment type="caution">
    <text evidence="3">The sequence shown here is derived from an EMBL/GenBank/DDBJ whole genome shotgun (WGS) entry which is preliminary data.</text>
</comment>
<keyword evidence="1" id="KW-0472">Membrane</keyword>
<evidence type="ECO:0000256" key="1">
    <source>
        <dbReference type="SAM" id="Phobius"/>
    </source>
</evidence>
<dbReference type="RefSeq" id="WP_234655038.1">
    <property type="nucleotide sequence ID" value="NZ_CP094997.1"/>
</dbReference>
<feature type="transmembrane region" description="Helical" evidence="1">
    <location>
        <begin position="239"/>
        <end position="259"/>
    </location>
</feature>
<organism evidence="3 4">
    <name type="scientific">Dyadobacter chenwenxiniae</name>
    <dbReference type="NCBI Taxonomy" id="2906456"/>
    <lineage>
        <taxon>Bacteria</taxon>
        <taxon>Pseudomonadati</taxon>
        <taxon>Bacteroidota</taxon>
        <taxon>Cytophagia</taxon>
        <taxon>Cytophagales</taxon>
        <taxon>Spirosomataceae</taxon>
        <taxon>Dyadobacter</taxon>
    </lineage>
</organism>
<proteinExistence type="predicted"/>
<evidence type="ECO:0000313" key="3">
    <source>
        <dbReference type="EMBL" id="MCF0061774.1"/>
    </source>
</evidence>
<feature type="transmembrane region" description="Helical" evidence="1">
    <location>
        <begin position="160"/>
        <end position="189"/>
    </location>
</feature>